<keyword evidence="5" id="KW-1185">Reference proteome</keyword>
<dbReference type="NCBIfam" id="TIGR01554">
    <property type="entry name" value="major_cap_HK97"/>
    <property type="match status" value="1"/>
</dbReference>
<evidence type="ECO:0000259" key="3">
    <source>
        <dbReference type="Pfam" id="PF05065"/>
    </source>
</evidence>
<dbReference type="SUPFAM" id="SSF56563">
    <property type="entry name" value="Major capsid protein gp5"/>
    <property type="match status" value="1"/>
</dbReference>
<evidence type="ECO:0000313" key="4">
    <source>
        <dbReference type="EMBL" id="TWH96010.1"/>
    </source>
</evidence>
<dbReference type="Pfam" id="PF05065">
    <property type="entry name" value="Phage_capsid"/>
    <property type="match status" value="1"/>
</dbReference>
<accession>A0A562KKS3</accession>
<organism evidence="4 5">
    <name type="scientific">Sphingobium wenxiniae (strain DSM 21828 / CGMCC 1.7748 / JZ-1)</name>
    <dbReference type="NCBI Taxonomy" id="595605"/>
    <lineage>
        <taxon>Bacteria</taxon>
        <taxon>Pseudomonadati</taxon>
        <taxon>Pseudomonadota</taxon>
        <taxon>Alphaproteobacteria</taxon>
        <taxon>Sphingomonadales</taxon>
        <taxon>Sphingomonadaceae</taxon>
        <taxon>Sphingobium</taxon>
    </lineage>
</organism>
<dbReference type="Gene3D" id="3.30.2400.10">
    <property type="entry name" value="Major capsid protein gp5"/>
    <property type="match status" value="1"/>
</dbReference>
<reference evidence="4 5" key="1">
    <citation type="journal article" date="2015" name="Stand. Genomic Sci.">
        <title>Genomic Encyclopedia of Bacterial and Archaeal Type Strains, Phase III: the genomes of soil and plant-associated and newly described type strains.</title>
        <authorList>
            <person name="Whitman W.B."/>
            <person name="Woyke T."/>
            <person name="Klenk H.P."/>
            <person name="Zhou Y."/>
            <person name="Lilburn T.G."/>
            <person name="Beck B.J."/>
            <person name="De Vos P."/>
            <person name="Vandamme P."/>
            <person name="Eisen J.A."/>
            <person name="Garrity G."/>
            <person name="Hugenholtz P."/>
            <person name="Kyrpides N.C."/>
        </authorList>
    </citation>
    <scope>NUCLEOTIDE SEQUENCE [LARGE SCALE GENOMIC DNA]</scope>
    <source>
        <strain evidence="4 5">CGMCC 1.7748</strain>
    </source>
</reference>
<name>A0A562KKS3_SPHWJ</name>
<evidence type="ECO:0000313" key="5">
    <source>
        <dbReference type="Proteomes" id="UP000316624"/>
    </source>
</evidence>
<feature type="region of interest" description="Disordered" evidence="2">
    <location>
        <begin position="183"/>
        <end position="208"/>
    </location>
</feature>
<protein>
    <submittedName>
        <fullName evidence="4">HK97 family phage major capsid protein</fullName>
    </submittedName>
</protein>
<feature type="compositionally biased region" description="Basic and acidic residues" evidence="2">
    <location>
        <begin position="49"/>
        <end position="88"/>
    </location>
</feature>
<dbReference type="AlphaFoldDB" id="A0A562KKS3"/>
<evidence type="ECO:0000256" key="1">
    <source>
        <dbReference type="ARBA" id="ARBA00004328"/>
    </source>
</evidence>
<dbReference type="InterPro" id="IPR024455">
    <property type="entry name" value="Phage_capsid"/>
</dbReference>
<dbReference type="EMBL" id="VLKK01000003">
    <property type="protein sequence ID" value="TWH96010.1"/>
    <property type="molecule type" value="Genomic_DNA"/>
</dbReference>
<feature type="region of interest" description="Disordered" evidence="2">
    <location>
        <begin position="49"/>
        <end position="94"/>
    </location>
</feature>
<feature type="compositionally biased region" description="Polar residues" evidence="2">
    <location>
        <begin position="186"/>
        <end position="195"/>
    </location>
</feature>
<feature type="domain" description="Phage capsid-like C-terminal" evidence="3">
    <location>
        <begin position="142"/>
        <end position="419"/>
    </location>
</feature>
<comment type="caution">
    <text evidence="4">The sequence shown here is derived from an EMBL/GenBank/DDBJ whole genome shotgun (WGS) entry which is preliminary data.</text>
</comment>
<dbReference type="Proteomes" id="UP000316624">
    <property type="component" value="Unassembled WGS sequence"/>
</dbReference>
<comment type="subcellular location">
    <subcellularLocation>
        <location evidence="1">Virion</location>
    </subcellularLocation>
</comment>
<gene>
    <name evidence="4" type="ORF">IQ35_01099</name>
</gene>
<dbReference type="RefSeq" id="WP_145072218.1">
    <property type="nucleotide sequence ID" value="NZ_JACIIY010000005.1"/>
</dbReference>
<sequence length="424" mass="46532">MPSLTELQEKRGQLVTQAREALDAITANTDESRAAELEDRHDKIMVDFDKLEKDIAREERTARIEKEEAERRERNRPLNPDGETRSGEGEGGGDVQAEYRDAFYACMRDGGSVESLAAEQRDLLRRGHQELRVQIAGTASAGGYTVPKDLANEIVKTMKDWGPMYDGTIVRDITTGSGNEFDIPTNDDTGNSASALSEGADLPDDNSGDLEFGQKRLDAYVDATPWVKLSFELLQDSVFNLEEFLAEALGERLGRRANGRLTTGTGTGQANGVLTASTLGKTAASATAIAADELIELQHSVRAPYRRSPKCRWMFADTTLLAIRKLKDGEGNYLWTMGDVRVGAPSMLLDHPYSINDDVPSIAASAKSILFGDFSRYWVRKVGSPLIGTVRERFWPKVGMAGLIRYDGELVDSIAIKHLAQPAS</sequence>
<proteinExistence type="predicted"/>
<dbReference type="InterPro" id="IPR054612">
    <property type="entry name" value="Phage_capsid-like_C"/>
</dbReference>
<evidence type="ECO:0000256" key="2">
    <source>
        <dbReference type="SAM" id="MobiDB-lite"/>
    </source>
</evidence>